<dbReference type="Gene3D" id="1.20.1250.20">
    <property type="entry name" value="MFS general substrate transporter like domains"/>
    <property type="match status" value="1"/>
</dbReference>
<dbReference type="PANTHER" id="PTHR23506:SF23">
    <property type="entry name" value="GH10249P"/>
    <property type="match status" value="1"/>
</dbReference>
<dbReference type="EMBL" id="RRYP01003596">
    <property type="protein sequence ID" value="TNV83657.1"/>
    <property type="molecule type" value="Genomic_DNA"/>
</dbReference>
<dbReference type="InterPro" id="IPR050930">
    <property type="entry name" value="MFS_Vesicular_Transporter"/>
</dbReference>
<protein>
    <recommendedName>
        <fullName evidence="9">Major facilitator superfamily (MFS) profile domain-containing protein</fullName>
    </recommendedName>
</protein>
<dbReference type="Proteomes" id="UP000785679">
    <property type="component" value="Unassembled WGS sequence"/>
</dbReference>
<feature type="transmembrane region" description="Helical" evidence="6">
    <location>
        <begin position="152"/>
        <end position="168"/>
    </location>
</feature>
<evidence type="ECO:0000256" key="4">
    <source>
        <dbReference type="ARBA" id="ARBA00022989"/>
    </source>
</evidence>
<evidence type="ECO:0008006" key="9">
    <source>
        <dbReference type="Google" id="ProtNLM"/>
    </source>
</evidence>
<evidence type="ECO:0000313" key="7">
    <source>
        <dbReference type="EMBL" id="TNV83657.1"/>
    </source>
</evidence>
<feature type="transmembrane region" description="Helical" evidence="6">
    <location>
        <begin position="88"/>
        <end position="112"/>
    </location>
</feature>
<feature type="transmembrane region" description="Helical" evidence="6">
    <location>
        <begin position="20"/>
        <end position="37"/>
    </location>
</feature>
<evidence type="ECO:0000313" key="8">
    <source>
        <dbReference type="Proteomes" id="UP000785679"/>
    </source>
</evidence>
<dbReference type="OrthoDB" id="5985622at2759"/>
<keyword evidence="5 6" id="KW-0472">Membrane</keyword>
<dbReference type="AlphaFoldDB" id="A0A8J8T5Y8"/>
<reference evidence="7" key="1">
    <citation type="submission" date="2019-06" db="EMBL/GenBank/DDBJ databases">
        <authorList>
            <person name="Zheng W."/>
        </authorList>
    </citation>
    <scope>NUCLEOTIDE SEQUENCE</scope>
    <source>
        <strain evidence="7">QDHG01</strain>
    </source>
</reference>
<accession>A0A8J8T5Y8</accession>
<dbReference type="Pfam" id="PF07690">
    <property type="entry name" value="MFS_1"/>
    <property type="match status" value="1"/>
</dbReference>
<feature type="transmembrane region" description="Helical" evidence="6">
    <location>
        <begin position="180"/>
        <end position="202"/>
    </location>
</feature>
<dbReference type="GO" id="GO:0022857">
    <property type="term" value="F:transmembrane transporter activity"/>
    <property type="evidence" value="ECO:0007669"/>
    <property type="project" value="InterPro"/>
</dbReference>
<sequence>MVGPILGGSLNTAFGYAPCYYILSGFLAFSALFNVVVMPNSINFSNTEGNEESGKETALMADDELNRITKEIEKKAGYGMILFNRRAAFALISCSMVMLFVSFKQAFMTVVLENEYHVEQVYHGWIIAMPALFYVISGNVVGLVIDYAPRRVFICFAFLIMAVSNFLMGPSKLLFLPPELWIFFVGYAINGISQGFIFIPILPEVLEAVYQKEKIVEGDDEVMDGIINDKAAALYGLFYAIGAISAPLLGSFVYNLLNDDWWYTCDVFAIISSVYVVIFFVFNIMPDIHKERIQRQEMAEMMLQSEHFNRVININIIAEAENESSVDSGRKQLDNTRATALFAPNHNSSHITYKEHQKLEDMEEVRLDNHTYEDPSPFGGKQKEELLNANYKYHPVPPK</sequence>
<keyword evidence="2" id="KW-0813">Transport</keyword>
<evidence type="ECO:0000256" key="5">
    <source>
        <dbReference type="ARBA" id="ARBA00023136"/>
    </source>
</evidence>
<dbReference type="InterPro" id="IPR011701">
    <property type="entry name" value="MFS"/>
</dbReference>
<dbReference type="SUPFAM" id="SSF103473">
    <property type="entry name" value="MFS general substrate transporter"/>
    <property type="match status" value="1"/>
</dbReference>
<evidence type="ECO:0000256" key="2">
    <source>
        <dbReference type="ARBA" id="ARBA00022448"/>
    </source>
</evidence>
<comment type="subcellular location">
    <subcellularLocation>
        <location evidence="1">Membrane</location>
        <topology evidence="1">Multi-pass membrane protein</topology>
    </subcellularLocation>
</comment>
<feature type="transmembrane region" description="Helical" evidence="6">
    <location>
        <begin position="261"/>
        <end position="285"/>
    </location>
</feature>
<keyword evidence="8" id="KW-1185">Reference proteome</keyword>
<dbReference type="GO" id="GO:0016020">
    <property type="term" value="C:membrane"/>
    <property type="evidence" value="ECO:0007669"/>
    <property type="project" value="UniProtKB-SubCell"/>
</dbReference>
<evidence type="ECO:0000256" key="3">
    <source>
        <dbReference type="ARBA" id="ARBA00022692"/>
    </source>
</evidence>
<feature type="transmembrane region" description="Helical" evidence="6">
    <location>
        <begin position="124"/>
        <end position="145"/>
    </location>
</feature>
<gene>
    <name evidence="7" type="ORF">FGO68_gene7560</name>
</gene>
<keyword evidence="3 6" id="KW-0812">Transmembrane</keyword>
<dbReference type="InterPro" id="IPR036259">
    <property type="entry name" value="MFS_trans_sf"/>
</dbReference>
<evidence type="ECO:0000256" key="1">
    <source>
        <dbReference type="ARBA" id="ARBA00004141"/>
    </source>
</evidence>
<name>A0A8J8T5Y8_HALGN</name>
<organism evidence="7 8">
    <name type="scientific">Halteria grandinella</name>
    <dbReference type="NCBI Taxonomy" id="5974"/>
    <lineage>
        <taxon>Eukaryota</taxon>
        <taxon>Sar</taxon>
        <taxon>Alveolata</taxon>
        <taxon>Ciliophora</taxon>
        <taxon>Intramacronucleata</taxon>
        <taxon>Spirotrichea</taxon>
        <taxon>Stichotrichia</taxon>
        <taxon>Sporadotrichida</taxon>
        <taxon>Halteriidae</taxon>
        <taxon>Halteria</taxon>
    </lineage>
</organism>
<keyword evidence="4 6" id="KW-1133">Transmembrane helix</keyword>
<comment type="caution">
    <text evidence="7">The sequence shown here is derived from an EMBL/GenBank/DDBJ whole genome shotgun (WGS) entry which is preliminary data.</text>
</comment>
<feature type="transmembrane region" description="Helical" evidence="6">
    <location>
        <begin position="232"/>
        <end position="255"/>
    </location>
</feature>
<evidence type="ECO:0000256" key="6">
    <source>
        <dbReference type="SAM" id="Phobius"/>
    </source>
</evidence>
<dbReference type="PANTHER" id="PTHR23506">
    <property type="entry name" value="GH10249P"/>
    <property type="match status" value="1"/>
</dbReference>
<proteinExistence type="predicted"/>